<proteinExistence type="predicted"/>
<protein>
    <recommendedName>
        <fullName evidence="3">Iron-containing redox enzyme family protein</fullName>
    </recommendedName>
</protein>
<dbReference type="InterPro" id="IPR016084">
    <property type="entry name" value="Haem_Oase-like_multi-hlx"/>
</dbReference>
<accession>A4KVK2</accession>
<keyword evidence="1" id="KW-0614">Plasmid</keyword>
<dbReference type="Proteomes" id="UP000009045">
    <property type="component" value="Plasmid pSmeSM11b"/>
</dbReference>
<dbReference type="RefSeq" id="WP_012477291.1">
    <property type="nucleotide sequence ID" value="NC_010865.1"/>
</dbReference>
<dbReference type="Pfam" id="PF14518">
    <property type="entry name" value="Haem_oxygenas_2"/>
    <property type="match status" value="1"/>
</dbReference>
<geneLocation type="plasmid" evidence="1 2">
    <name>pSmeSM11b</name>
</geneLocation>
<organism evidence="1 2">
    <name type="scientific">Sinorhizobium meliloti (strain SM11)</name>
    <dbReference type="NCBI Taxonomy" id="707241"/>
    <lineage>
        <taxon>Bacteria</taxon>
        <taxon>Pseudomonadati</taxon>
        <taxon>Pseudomonadota</taxon>
        <taxon>Alphaproteobacteria</taxon>
        <taxon>Hyphomicrobiales</taxon>
        <taxon>Rhizobiaceae</taxon>
        <taxon>Sinorhizobium/Ensifer group</taxon>
        <taxon>Sinorhizobium</taxon>
    </lineage>
</organism>
<evidence type="ECO:0000313" key="1">
    <source>
        <dbReference type="EMBL" id="ABN47103.1"/>
    </source>
</evidence>
<reference evidence="1 2" key="1">
    <citation type="journal article" date="2007" name="FEMS Microbiol. Lett.">
        <title>Sequence analysis of the 181-kb accessory plasmid pSmeSM11b, isolated from a dominant Sinorhizobium meliloti strain identified during a long-term field release experiment.</title>
        <authorList>
            <person name="Stiens M."/>
            <person name="Schneiker S."/>
            <person name="Puhler A."/>
            <person name="Schluter A."/>
        </authorList>
    </citation>
    <scope>NUCLEOTIDE SEQUENCE [LARGE SCALE GENOMIC DNA]</scope>
    <source>
        <strain evidence="1 2">SM11</strain>
        <plasmid evidence="2">pSmeSM11b</plasmid>
    </source>
</reference>
<sequence>MTGLQQSTGISSKSHTGVNDFQLAPVHRFLGCMIGQFHFSPAAQPLAEALLAAEPPEIAASVLNECESEAMLLAAKQILDATLNLAEWDDGVLEAIIPAPVLRGGRVDREALWRWLEEHRKAAAAALDGVADLGTAATHDLLRGRAALSLLGDCWLDTVSQPATQPGVIVNILFGQRWLLLGEGCLTRSCVAMRRRALEAAGIFLPPISDPGFFRAAAADAMTSLQAAFLLSLSRYPATYLPELVGIHAASHALGIDDRVAGLVPIVTREAAWEALDTYLDALNDDPAGETLSRRLVDAMRVFVCQERRQLAMLVERAGQSTDRPLDQQVAEIIRRHAPFAGKQHRRVRIGGKPLSERLVETDQDLASFLQDFKRSGYLLADAKGSCRFLDAIKFRGPMFGIFSEQEASVLKSWFQSVAQTRDEPVVLEPQGQDEPVARLWLDNIRKRRPRDTVFESATGLDDRTLFYRLVNIENFANTLSVALERARAGLSRAEALFNAEAAGQHTDARFFEYSPDALEARIESIYWKKLVDPYAPLGEIPSRDEVVFGQKYYALGNMVDGAWAYRSSGTRCVERIADTALFAIYADEMGLGDLEKNHITLIYRVLESLGIDLPHIREETFIDQDEIPDEFYTFPLNQLSIGLFPNRLYPEILGYNLGVEMFGLGELRLHEIQKLKHWGFDPIYEAVHLSIDNLSAGHARQALTMIQDHLAETERRYDADTCAVEWRRVWNGYASFAYFVEGGTLESSPSVTTDDDAGADHCALTL</sequence>
<evidence type="ECO:0000313" key="2">
    <source>
        <dbReference type="Proteomes" id="UP000009045"/>
    </source>
</evidence>
<name>A4KVK2_SINMM</name>
<gene>
    <name evidence="1" type="primary">orf97</name>
</gene>
<evidence type="ECO:0008006" key="3">
    <source>
        <dbReference type="Google" id="ProtNLM"/>
    </source>
</evidence>
<dbReference type="EMBL" id="EF066650">
    <property type="protein sequence ID" value="ABN47103.1"/>
    <property type="molecule type" value="Genomic_DNA"/>
</dbReference>
<reference evidence="2" key="2">
    <citation type="journal article" date="2011" name="J. Biotechnol.">
        <title>The complete genome sequence of the dominant Sinorhizobium meliloti field isolate SM11 extends the S. meliloti pan-genome.</title>
        <authorList>
            <person name="Schneiker-Bekel S."/>
            <person name="Wibberg D."/>
            <person name="Bekel T."/>
            <person name="Blom J."/>
            <person name="Linke B."/>
            <person name="Neuweger H."/>
            <person name="Stiens M."/>
            <person name="Vorholter F.J."/>
            <person name="Weidner S."/>
            <person name="Goesmann A."/>
            <person name="Puhler A."/>
            <person name="Schluter A."/>
        </authorList>
    </citation>
    <scope>NUCLEOTIDE SEQUENCE [LARGE SCALE GENOMIC DNA]</scope>
    <source>
        <strain evidence="2">SM11</strain>
        <plasmid evidence="2">pSmeSM11b</plasmid>
    </source>
</reference>
<dbReference type="Gene3D" id="1.20.910.10">
    <property type="entry name" value="Heme oxygenase-like"/>
    <property type="match status" value="1"/>
</dbReference>
<dbReference type="SMART" id="SM01236">
    <property type="entry name" value="Haem_oxygenase_2"/>
    <property type="match status" value="1"/>
</dbReference>
<dbReference type="AlphaFoldDB" id="A4KVK2"/>